<dbReference type="InterPro" id="IPR027417">
    <property type="entry name" value="P-loop_NTPase"/>
</dbReference>
<comment type="subcellular location">
    <subcellularLocation>
        <location evidence="1">Nucleus</location>
    </subcellularLocation>
</comment>
<dbReference type="STRING" id="1537102.L0AVT6"/>
<evidence type="ECO:0000256" key="2">
    <source>
        <dbReference type="ARBA" id="ARBA00022741"/>
    </source>
</evidence>
<evidence type="ECO:0000259" key="14">
    <source>
        <dbReference type="PROSITE" id="PS51195"/>
    </source>
</evidence>
<dbReference type="PANTHER" id="PTHR47959">
    <property type="entry name" value="ATP-DEPENDENT RNA HELICASE RHLE-RELATED"/>
    <property type="match status" value="1"/>
</dbReference>
<dbReference type="CDD" id="cd18787">
    <property type="entry name" value="SF2_C_DEAD"/>
    <property type="match status" value="1"/>
</dbReference>
<dbReference type="SUPFAM" id="SSF52540">
    <property type="entry name" value="P-loop containing nucleoside triphosphate hydrolases"/>
    <property type="match status" value="1"/>
</dbReference>
<feature type="domain" description="DEAD-box RNA helicase Q" evidence="14">
    <location>
        <begin position="40"/>
        <end position="68"/>
    </location>
</feature>
<evidence type="ECO:0000259" key="13">
    <source>
        <dbReference type="PROSITE" id="PS51194"/>
    </source>
</evidence>
<dbReference type="AlphaFoldDB" id="L0AVT6"/>
<feature type="domain" description="Helicase ATP-binding" evidence="12">
    <location>
        <begin position="71"/>
        <end position="242"/>
    </location>
</feature>
<keyword evidence="5 10" id="KW-0067">ATP-binding</keyword>
<feature type="short sequence motif" description="Q motif" evidence="9">
    <location>
        <begin position="40"/>
        <end position="68"/>
    </location>
</feature>
<dbReference type="GO" id="GO:0005524">
    <property type="term" value="F:ATP binding"/>
    <property type="evidence" value="ECO:0007669"/>
    <property type="project" value="UniProtKB-KW"/>
</dbReference>
<keyword evidence="3 10" id="KW-0378">Hydrolase</keyword>
<evidence type="ECO:0000256" key="6">
    <source>
        <dbReference type="ARBA" id="ARBA00022884"/>
    </source>
</evidence>
<keyword evidence="11" id="KW-0812">Transmembrane</keyword>
<evidence type="ECO:0000256" key="5">
    <source>
        <dbReference type="ARBA" id="ARBA00022840"/>
    </source>
</evidence>
<reference evidence="15 16" key="1">
    <citation type="journal article" date="2012" name="BMC Genomics">
        <title>Comparative genomic analysis and phylogenetic position of Theileria equi.</title>
        <authorList>
            <person name="Kappmeyer L.S."/>
            <person name="Thiagarajan M."/>
            <person name="Herndon D.R."/>
            <person name="Ramsay J.D."/>
            <person name="Caler E."/>
            <person name="Djikeng A."/>
            <person name="Gillespie J.J."/>
            <person name="Lau A.O."/>
            <person name="Roalson E.H."/>
            <person name="Silva J.C."/>
            <person name="Silva M.G."/>
            <person name="Suarez C.E."/>
            <person name="Ueti M.W."/>
            <person name="Nene V.M."/>
            <person name="Mealey R.H."/>
            <person name="Knowles D.P."/>
            <person name="Brayton K.A."/>
        </authorList>
    </citation>
    <scope>NUCLEOTIDE SEQUENCE [LARGE SCALE GENOMIC DNA]</scope>
    <source>
        <strain evidence="15 16">WA</strain>
    </source>
</reference>
<dbReference type="OrthoDB" id="10261904at2759"/>
<dbReference type="PROSITE" id="PS51194">
    <property type="entry name" value="HELICASE_CTER"/>
    <property type="match status" value="1"/>
</dbReference>
<dbReference type="GO" id="GO:0016787">
    <property type="term" value="F:hydrolase activity"/>
    <property type="evidence" value="ECO:0007669"/>
    <property type="project" value="UniProtKB-KW"/>
</dbReference>
<evidence type="ECO:0000256" key="10">
    <source>
        <dbReference type="RuleBase" id="RU000492"/>
    </source>
</evidence>
<dbReference type="InterPro" id="IPR014014">
    <property type="entry name" value="RNA_helicase_DEAD_Q_motif"/>
</dbReference>
<dbReference type="CDD" id="cd17954">
    <property type="entry name" value="DEADc_DDX47"/>
    <property type="match status" value="1"/>
</dbReference>
<accession>L0AVT6</accession>
<keyword evidence="7" id="KW-0539">Nucleus</keyword>
<dbReference type="PROSITE" id="PS51195">
    <property type="entry name" value="Q_MOTIF"/>
    <property type="match status" value="1"/>
</dbReference>
<evidence type="ECO:0000256" key="9">
    <source>
        <dbReference type="PROSITE-ProRule" id="PRU00552"/>
    </source>
</evidence>
<dbReference type="SMART" id="SM00487">
    <property type="entry name" value="DEXDc"/>
    <property type="match status" value="1"/>
</dbReference>
<protein>
    <submittedName>
        <fullName evidence="15">DEAD box ATP-dependent RNA helicase family member protein</fullName>
    </submittedName>
</protein>
<feature type="transmembrane region" description="Helical" evidence="11">
    <location>
        <begin position="267"/>
        <end position="285"/>
    </location>
</feature>
<dbReference type="Pfam" id="PF00270">
    <property type="entry name" value="DEAD"/>
    <property type="match status" value="1"/>
</dbReference>
<dbReference type="Pfam" id="PF00271">
    <property type="entry name" value="Helicase_C"/>
    <property type="match status" value="1"/>
</dbReference>
<gene>
    <name evidence="15" type="ORF">BEWA_025660</name>
</gene>
<dbReference type="VEuPathDB" id="PiroplasmaDB:BEWA_025660"/>
<evidence type="ECO:0000313" key="15">
    <source>
        <dbReference type="EMBL" id="AFZ79717.1"/>
    </source>
</evidence>
<evidence type="ECO:0000256" key="1">
    <source>
        <dbReference type="ARBA" id="ARBA00004123"/>
    </source>
</evidence>
<dbReference type="GO" id="GO:0005829">
    <property type="term" value="C:cytosol"/>
    <property type="evidence" value="ECO:0007669"/>
    <property type="project" value="TreeGrafter"/>
</dbReference>
<name>L0AVT6_THEEQ</name>
<dbReference type="KEGG" id="beq:BEWA_025660"/>
<proteinExistence type="inferred from homology"/>
<dbReference type="InterPro" id="IPR014001">
    <property type="entry name" value="Helicase_ATP-bd"/>
</dbReference>
<keyword evidence="11" id="KW-1133">Transmembrane helix</keyword>
<keyword evidence="16" id="KW-1185">Reference proteome</keyword>
<evidence type="ECO:0000259" key="12">
    <source>
        <dbReference type="PROSITE" id="PS51192"/>
    </source>
</evidence>
<keyword evidence="11" id="KW-0472">Membrane</keyword>
<dbReference type="InterPro" id="IPR011545">
    <property type="entry name" value="DEAD/DEAH_box_helicase_dom"/>
</dbReference>
<dbReference type="PANTHER" id="PTHR47959:SF20">
    <property type="entry name" value="RNA HELICASE"/>
    <property type="match status" value="1"/>
</dbReference>
<dbReference type="GO" id="GO:0005634">
    <property type="term" value="C:nucleus"/>
    <property type="evidence" value="ECO:0007669"/>
    <property type="project" value="UniProtKB-SubCell"/>
</dbReference>
<dbReference type="InterPro" id="IPR000629">
    <property type="entry name" value="RNA-helicase_DEAD-box_CS"/>
</dbReference>
<dbReference type="RefSeq" id="XP_004829383.1">
    <property type="nucleotide sequence ID" value="XM_004829326.1"/>
</dbReference>
<dbReference type="InterPro" id="IPR044765">
    <property type="entry name" value="DDX47/Rrp3_DEADc"/>
</dbReference>
<evidence type="ECO:0000256" key="4">
    <source>
        <dbReference type="ARBA" id="ARBA00022806"/>
    </source>
</evidence>
<dbReference type="EMBL" id="CP001669">
    <property type="protein sequence ID" value="AFZ79717.1"/>
    <property type="molecule type" value="Genomic_DNA"/>
</dbReference>
<organism evidence="15 16">
    <name type="scientific">Theileria equi strain WA</name>
    <dbReference type="NCBI Taxonomy" id="1537102"/>
    <lineage>
        <taxon>Eukaryota</taxon>
        <taxon>Sar</taxon>
        <taxon>Alveolata</taxon>
        <taxon>Apicomplexa</taxon>
        <taxon>Aconoidasida</taxon>
        <taxon>Piroplasmida</taxon>
        <taxon>Theileriidae</taxon>
        <taxon>Theileria</taxon>
    </lineage>
</organism>
<evidence type="ECO:0000256" key="8">
    <source>
        <dbReference type="ARBA" id="ARBA00024350"/>
    </source>
</evidence>
<evidence type="ECO:0000313" key="16">
    <source>
        <dbReference type="Proteomes" id="UP000031512"/>
    </source>
</evidence>
<dbReference type="PROSITE" id="PS51192">
    <property type="entry name" value="HELICASE_ATP_BIND_1"/>
    <property type="match status" value="1"/>
</dbReference>
<dbReference type="GeneID" id="15807221"/>
<dbReference type="eggNOG" id="KOG0330">
    <property type="taxonomic scope" value="Eukaryota"/>
</dbReference>
<dbReference type="Proteomes" id="UP000031512">
    <property type="component" value="Chromosome 1"/>
</dbReference>
<dbReference type="GO" id="GO:0003723">
    <property type="term" value="F:RNA binding"/>
    <property type="evidence" value="ECO:0007669"/>
    <property type="project" value="UniProtKB-KW"/>
</dbReference>
<comment type="similarity">
    <text evidence="8">Belongs to the DEAD box helicase family. DDX47/RRP3 subfamily.</text>
</comment>
<sequence>MSSSDSDSSDEQLEAYKSRLMASLEKKVEVEPKQEEQDGPSFEDLGICSELCNACRELGWKSPTNIQIEAIPPALEGKDVIGLAETGSGKTAAFTIPILQSLLDKPQRLYALVLAPTRELCVQITEQFKALGSSIALDVCMILGGLDMVSQALQLSKRPHIIVGSPGRLADHLENTKGFSIETMKFLVLDEADRLLSMDFDDALDKILNALPKERRTFLFSATMTSKVAKLQKVSLIKPVKIHVNTKYSTSQLLVQKYLLIPLKFKWTYLAALLMHFGGYTAMIFCNTCLGAQKCCLYLRNLQITSICLHGKLSQMQRLGALNGFKSGSYRTMVVTDVGSRGLDIPSVDLVINFDIPQSSKDYIHRVGRTARAGRTGTAITVVTQYDIEPFQRIEFALGKKLEEFVDITEDAALSKHEDYSQALRTAESESKDTANIFKRKGKFVSKYEKAKKKQSR</sequence>
<dbReference type="GO" id="GO:0003724">
    <property type="term" value="F:RNA helicase activity"/>
    <property type="evidence" value="ECO:0007669"/>
    <property type="project" value="InterPro"/>
</dbReference>
<evidence type="ECO:0000256" key="11">
    <source>
        <dbReference type="SAM" id="Phobius"/>
    </source>
</evidence>
<dbReference type="PROSITE" id="PS00039">
    <property type="entry name" value="DEAD_ATP_HELICASE"/>
    <property type="match status" value="1"/>
</dbReference>
<keyword evidence="6" id="KW-0694">RNA-binding</keyword>
<dbReference type="InterPro" id="IPR050079">
    <property type="entry name" value="DEAD_box_RNA_helicase"/>
</dbReference>
<feature type="domain" description="Helicase C-terminal" evidence="13">
    <location>
        <begin position="269"/>
        <end position="413"/>
    </location>
</feature>
<evidence type="ECO:0000256" key="7">
    <source>
        <dbReference type="ARBA" id="ARBA00023242"/>
    </source>
</evidence>
<keyword evidence="2 10" id="KW-0547">Nucleotide-binding</keyword>
<dbReference type="InterPro" id="IPR001650">
    <property type="entry name" value="Helicase_C-like"/>
</dbReference>
<keyword evidence="4 10" id="KW-0347">Helicase</keyword>
<evidence type="ECO:0000256" key="3">
    <source>
        <dbReference type="ARBA" id="ARBA00022801"/>
    </source>
</evidence>
<dbReference type="Gene3D" id="3.40.50.300">
    <property type="entry name" value="P-loop containing nucleotide triphosphate hydrolases"/>
    <property type="match status" value="2"/>
</dbReference>
<dbReference type="SMART" id="SM00490">
    <property type="entry name" value="HELICc"/>
    <property type="match status" value="1"/>
</dbReference>